<dbReference type="AlphaFoldDB" id="A0A0P0P0Q9"/>
<dbReference type="Pfam" id="PF09423">
    <property type="entry name" value="PhoD"/>
    <property type="match status" value="1"/>
</dbReference>
<dbReference type="EMBL" id="CP013002">
    <property type="protein sequence ID" value="ALL14017.1"/>
    <property type="molecule type" value="Genomic_DNA"/>
</dbReference>
<dbReference type="InterPro" id="IPR018946">
    <property type="entry name" value="PhoD-like_MPP"/>
</dbReference>
<reference evidence="3 4" key="1">
    <citation type="submission" date="2015-10" db="EMBL/GenBank/DDBJ databases">
        <title>Conservation of the essential genome among Caulobacter and Brevundimonas species.</title>
        <authorList>
            <person name="Scott D."/>
            <person name="Ely B."/>
        </authorList>
    </citation>
    <scope>NUCLEOTIDE SEQUENCE [LARGE SCALE GENOMIC DNA]</scope>
    <source>
        <strain evidence="3 4">CB4</strain>
    </source>
</reference>
<evidence type="ECO:0000313" key="4">
    <source>
        <dbReference type="Proteomes" id="UP000056905"/>
    </source>
</evidence>
<organism evidence="3 4">
    <name type="scientific">Caulobacter henricii</name>
    <dbReference type="NCBI Taxonomy" id="69395"/>
    <lineage>
        <taxon>Bacteria</taxon>
        <taxon>Pseudomonadati</taxon>
        <taxon>Pseudomonadota</taxon>
        <taxon>Alphaproteobacteria</taxon>
        <taxon>Caulobacterales</taxon>
        <taxon>Caulobacteraceae</taxon>
        <taxon>Caulobacter</taxon>
    </lineage>
</organism>
<dbReference type="RefSeq" id="WP_062147813.1">
    <property type="nucleotide sequence ID" value="NZ_CP013002.1"/>
</dbReference>
<dbReference type="PROSITE" id="PS51318">
    <property type="entry name" value="TAT"/>
    <property type="match status" value="1"/>
</dbReference>
<dbReference type="Gene3D" id="3.60.21.70">
    <property type="entry name" value="PhoD-like phosphatase"/>
    <property type="match status" value="1"/>
</dbReference>
<dbReference type="InterPro" id="IPR038607">
    <property type="entry name" value="PhoD-like_sf"/>
</dbReference>
<dbReference type="OrthoDB" id="327733at2"/>
<evidence type="ECO:0000256" key="1">
    <source>
        <dbReference type="SAM" id="SignalP"/>
    </source>
</evidence>
<dbReference type="CDD" id="cd07389">
    <property type="entry name" value="MPP_PhoD"/>
    <property type="match status" value="1"/>
</dbReference>
<keyword evidence="1" id="KW-0732">Signal</keyword>
<dbReference type="STRING" id="69395.AQ619_12075"/>
<dbReference type="Proteomes" id="UP000056905">
    <property type="component" value="Chromosome"/>
</dbReference>
<sequence length="370" mass="40915">MTDLSRRSALGLSAAALAVAPAAQAAVVDAPHPALNKALTRIAFGSCAKQDKDQPIWDAIFAAKPDLFVFLGDNIYADTRDPKVMAAKYATLAAKPHFKRLRDSLPVIAIWDDHDFGENDAGADYPMKAESRRQFCDFWGEPADSVRRTRDGVYAAYVFGPAGQRVQIILPDLRWNRTPLVEKSFPGGYKAWATASGLSGKETPGPYDRIPDLTATMIGEPQWSWLEQQLAQPADLRLFGSSLQVLADFAGWEGWINYARDHQRLFEAIRRQKAERLICISGDTHYAEVSRLDANVPYPIWDITSSGLTEVWPVTPPNALRVSPVVRERNFGMIEIDWSGAAPRVTLKIHDEKGAVKISQVVDTGTLRVG</sequence>
<gene>
    <name evidence="3" type="ORF">AQ619_12075</name>
</gene>
<accession>A0A0P0P0Q9</accession>
<dbReference type="KEGG" id="chq:AQ619_12075"/>
<keyword evidence="4" id="KW-1185">Reference proteome</keyword>
<feature type="signal peptide" evidence="1">
    <location>
        <begin position="1"/>
        <end position="25"/>
    </location>
</feature>
<protein>
    <submittedName>
        <fullName evidence="3">Phosphodiesterase</fullName>
    </submittedName>
</protein>
<dbReference type="PANTHER" id="PTHR33987">
    <property type="entry name" value="CALCINEURIN-LIKE METALLO-PHOSPHOESTERASE SUPERFAMILY PROTEIN"/>
    <property type="match status" value="1"/>
</dbReference>
<dbReference type="SUPFAM" id="SSF56300">
    <property type="entry name" value="Metallo-dependent phosphatases"/>
    <property type="match status" value="1"/>
</dbReference>
<feature type="domain" description="PhoD-like phosphatase metallophosphatase" evidence="2">
    <location>
        <begin position="44"/>
        <end position="308"/>
    </location>
</feature>
<evidence type="ECO:0000259" key="2">
    <source>
        <dbReference type="Pfam" id="PF09423"/>
    </source>
</evidence>
<dbReference type="InterPro" id="IPR029052">
    <property type="entry name" value="Metallo-depent_PP-like"/>
</dbReference>
<dbReference type="InterPro" id="IPR006311">
    <property type="entry name" value="TAT_signal"/>
</dbReference>
<evidence type="ECO:0000313" key="3">
    <source>
        <dbReference type="EMBL" id="ALL14017.1"/>
    </source>
</evidence>
<name>A0A0P0P0Q9_9CAUL</name>
<feature type="chain" id="PRO_5006052616" evidence="1">
    <location>
        <begin position="26"/>
        <end position="370"/>
    </location>
</feature>
<proteinExistence type="predicted"/>
<dbReference type="PANTHER" id="PTHR33987:SF1">
    <property type="entry name" value="CALCINEURIN-LIKE METALLO-PHOSPHOESTERASE SUPERFAMILY PROTEIN"/>
    <property type="match status" value="1"/>
</dbReference>